<comment type="similarity">
    <text evidence="1">Belongs to the 'phage' integrase family.</text>
</comment>
<dbReference type="InterPro" id="IPR010998">
    <property type="entry name" value="Integrase_recombinase_N"/>
</dbReference>
<accession>A0A7W4I685</accession>
<evidence type="ECO:0000313" key="6">
    <source>
        <dbReference type="EMBL" id="MBB2157023.1"/>
    </source>
</evidence>
<keyword evidence="2" id="KW-0229">DNA integration</keyword>
<dbReference type="PANTHER" id="PTHR30629">
    <property type="entry name" value="PROPHAGE INTEGRASE"/>
    <property type="match status" value="1"/>
</dbReference>
<proteinExistence type="inferred from homology"/>
<dbReference type="PROSITE" id="PS51898">
    <property type="entry name" value="TYR_RECOMBINASE"/>
    <property type="match status" value="1"/>
</dbReference>
<organism evidence="6 7">
    <name type="scientific">Gluconacetobacter diazotrophicus</name>
    <name type="common">Acetobacter diazotrophicus</name>
    <dbReference type="NCBI Taxonomy" id="33996"/>
    <lineage>
        <taxon>Bacteria</taxon>
        <taxon>Pseudomonadati</taxon>
        <taxon>Pseudomonadota</taxon>
        <taxon>Alphaproteobacteria</taxon>
        <taxon>Acetobacterales</taxon>
        <taxon>Acetobacteraceae</taxon>
        <taxon>Gluconacetobacter</taxon>
    </lineage>
</organism>
<dbReference type="AlphaFoldDB" id="A0A7W4I685"/>
<evidence type="ECO:0000256" key="4">
    <source>
        <dbReference type="ARBA" id="ARBA00023172"/>
    </source>
</evidence>
<dbReference type="PANTHER" id="PTHR30629:SF2">
    <property type="entry name" value="PROPHAGE INTEGRASE INTS-RELATED"/>
    <property type="match status" value="1"/>
</dbReference>
<dbReference type="Gene3D" id="1.10.443.10">
    <property type="entry name" value="Intergrase catalytic core"/>
    <property type="match status" value="1"/>
</dbReference>
<dbReference type="EMBL" id="JABEQG010000022">
    <property type="protein sequence ID" value="MBB2157023.1"/>
    <property type="molecule type" value="Genomic_DNA"/>
</dbReference>
<feature type="domain" description="Tyr recombinase" evidence="5">
    <location>
        <begin position="161"/>
        <end position="336"/>
    </location>
</feature>
<dbReference type="RefSeq" id="WP_183116000.1">
    <property type="nucleotide sequence ID" value="NZ_JABEQG010000022.1"/>
</dbReference>
<evidence type="ECO:0000259" key="5">
    <source>
        <dbReference type="PROSITE" id="PS51898"/>
    </source>
</evidence>
<dbReference type="InterPro" id="IPR013762">
    <property type="entry name" value="Integrase-like_cat_sf"/>
</dbReference>
<comment type="caution">
    <text evidence="6">The sequence shown here is derived from an EMBL/GenBank/DDBJ whole genome shotgun (WGS) entry which is preliminary data.</text>
</comment>
<evidence type="ECO:0000256" key="1">
    <source>
        <dbReference type="ARBA" id="ARBA00008857"/>
    </source>
</evidence>
<dbReference type="GO" id="GO:0003677">
    <property type="term" value="F:DNA binding"/>
    <property type="evidence" value="ECO:0007669"/>
    <property type="project" value="UniProtKB-KW"/>
</dbReference>
<gene>
    <name evidence="6" type="ORF">HLH33_12000</name>
</gene>
<dbReference type="Pfam" id="PF00589">
    <property type="entry name" value="Phage_integrase"/>
    <property type="match status" value="1"/>
</dbReference>
<dbReference type="SUPFAM" id="SSF56349">
    <property type="entry name" value="DNA breaking-rejoining enzymes"/>
    <property type="match status" value="1"/>
</dbReference>
<protein>
    <submittedName>
        <fullName evidence="6">Tyrosine-type recombinase/integrase</fullName>
    </submittedName>
</protein>
<dbReference type="InterPro" id="IPR011010">
    <property type="entry name" value="DNA_brk_join_enz"/>
</dbReference>
<dbReference type="GO" id="GO:0006310">
    <property type="term" value="P:DNA recombination"/>
    <property type="evidence" value="ECO:0007669"/>
    <property type="project" value="UniProtKB-KW"/>
</dbReference>
<dbReference type="GO" id="GO:0015074">
    <property type="term" value="P:DNA integration"/>
    <property type="evidence" value="ECO:0007669"/>
    <property type="project" value="UniProtKB-KW"/>
</dbReference>
<dbReference type="Gene3D" id="1.10.150.130">
    <property type="match status" value="1"/>
</dbReference>
<evidence type="ECO:0000313" key="7">
    <source>
        <dbReference type="Proteomes" id="UP000550787"/>
    </source>
</evidence>
<evidence type="ECO:0000256" key="2">
    <source>
        <dbReference type="ARBA" id="ARBA00022908"/>
    </source>
</evidence>
<dbReference type="InterPro" id="IPR050808">
    <property type="entry name" value="Phage_Integrase"/>
</dbReference>
<dbReference type="Proteomes" id="UP000550787">
    <property type="component" value="Unassembled WGS sequence"/>
</dbReference>
<reference evidence="6 7" key="1">
    <citation type="submission" date="2020-04" db="EMBL/GenBank/DDBJ databases">
        <title>Description of novel Gluconacetobacter.</title>
        <authorList>
            <person name="Sombolestani A."/>
        </authorList>
    </citation>
    <scope>NUCLEOTIDE SEQUENCE [LARGE SCALE GENOMIC DNA]</scope>
    <source>
        <strain evidence="6 7">LMG 7603</strain>
    </source>
</reference>
<dbReference type="InterPro" id="IPR002104">
    <property type="entry name" value="Integrase_catalytic"/>
</dbReference>
<keyword evidence="3" id="KW-0238">DNA-binding</keyword>
<sequence length="345" mass="38883">MKQVKGRWYWDPPDRLRRSHNLKTVSLGADQAAAWAYARRLNKDHLSLGEGEAPVGTVAWMIEAFLSSDRFNGLAESTRRDYRWLGRDVLAKIEVPPTTLGSMPAMSIKPRHADFIYTLIRDERGPSTAHYACRFARRLWHWGGRREIVGSVNPWSGMELQNPKARTALWTSAQVAAVVAQAEKEGYPSIGLATLLAYWLGHRQADILALTWTALDAGLVETRKTNRVLPIDVSAYPLLQEALQGTKRSSTHVVVYEGTRRPYNKYTFGHLWRAVATRALIPKALQFRDLRATAITELSDAGADVIELSTHSGHETVAMARRYARRTPEQFRRAAKKRAEGRNEG</sequence>
<evidence type="ECO:0000256" key="3">
    <source>
        <dbReference type="ARBA" id="ARBA00023125"/>
    </source>
</evidence>
<keyword evidence="4" id="KW-0233">DNA recombination</keyword>
<name>A0A7W4I685_GLUDI</name>